<protein>
    <recommendedName>
        <fullName evidence="4">FAR1 domain-containing protein</fullName>
    </recommendedName>
</protein>
<sequence>MDDELEGDVNYDVDCLNDISENEYEKDDHLFGDAPESNVESLRDASEQRSLNTDDDQDTTDYYDMNEMPPPPTTDIYPDVESAERAMNNFSLQYGYSIVKLRSVSRQGKRFRIQYECSRGRVRSTVTNESRRRSKVSSRLNCPFRANLRLERKNGEWKDGWILSIRNPHHNHPPSVESNPLTLRKSYLQKHRAVVINLLREGLAITEILKRLSELDSSVTLQKWDISNLRTDLEYQSTKNFTPYEVLTMRFPKTGDGFIDFVTGLNSTHGVFMLHKTGLELLACYHQVLFIDRTLKDNKFKTPVLTISSALPNGKTFFVGIAFLKGDLEQASASKST</sequence>
<reference evidence="2" key="1">
    <citation type="journal article" date="2020" name="Front. Microbiol.">
        <title>Phenotypic and Genetic Characterization of the Cheese Ripening Yeast Geotrichum candidum.</title>
        <authorList>
            <person name="Perkins V."/>
            <person name="Vignola S."/>
            <person name="Lessard M.H."/>
            <person name="Plante P.L."/>
            <person name="Corbeil J."/>
            <person name="Dugat-Bony E."/>
            <person name="Frenette M."/>
            <person name="Labrie S."/>
        </authorList>
    </citation>
    <scope>NUCLEOTIDE SEQUENCE</scope>
    <source>
        <strain evidence="2">LMA-70</strain>
    </source>
</reference>
<proteinExistence type="predicted"/>
<dbReference type="PANTHER" id="PTHR47718:SF3">
    <property type="entry name" value="PROTEIN FAR1-RELATED SEQUENCE 5-LIKE"/>
    <property type="match status" value="1"/>
</dbReference>
<comment type="caution">
    <text evidence="2">The sequence shown here is derived from an EMBL/GenBank/DDBJ whole genome shotgun (WGS) entry which is preliminary data.</text>
</comment>
<reference evidence="2" key="2">
    <citation type="submission" date="2020-01" db="EMBL/GenBank/DDBJ databases">
        <authorList>
            <person name="Perkins V."/>
            <person name="Lessard M.-H."/>
            <person name="Dugat-Bony E."/>
            <person name="Frenette M."/>
            <person name="Labrie S."/>
        </authorList>
    </citation>
    <scope>NUCLEOTIDE SEQUENCE</scope>
    <source>
        <strain evidence="2">LMA-70</strain>
    </source>
</reference>
<dbReference type="EMBL" id="QQZK01000033">
    <property type="protein sequence ID" value="KAF5102009.1"/>
    <property type="molecule type" value="Genomic_DNA"/>
</dbReference>
<feature type="region of interest" description="Disordered" evidence="1">
    <location>
        <begin position="24"/>
        <end position="72"/>
    </location>
</feature>
<evidence type="ECO:0000313" key="2">
    <source>
        <dbReference type="EMBL" id="KAF5102009.1"/>
    </source>
</evidence>
<name>A0A9P5G6N2_GEOCN</name>
<evidence type="ECO:0000313" key="3">
    <source>
        <dbReference type="Proteomes" id="UP000750522"/>
    </source>
</evidence>
<dbReference type="PANTHER" id="PTHR47718">
    <property type="entry name" value="OS01G0519700 PROTEIN"/>
    <property type="match status" value="1"/>
</dbReference>
<organism evidence="2 3">
    <name type="scientific">Geotrichum candidum</name>
    <name type="common">Oospora lactis</name>
    <name type="synonym">Dipodascus geotrichum</name>
    <dbReference type="NCBI Taxonomy" id="1173061"/>
    <lineage>
        <taxon>Eukaryota</taxon>
        <taxon>Fungi</taxon>
        <taxon>Dikarya</taxon>
        <taxon>Ascomycota</taxon>
        <taxon>Saccharomycotina</taxon>
        <taxon>Dipodascomycetes</taxon>
        <taxon>Dipodascales</taxon>
        <taxon>Dipodascaceae</taxon>
        <taxon>Geotrichum</taxon>
    </lineage>
</organism>
<accession>A0A9P5G6N2</accession>
<evidence type="ECO:0008006" key="4">
    <source>
        <dbReference type="Google" id="ProtNLM"/>
    </source>
</evidence>
<dbReference type="AlphaFoldDB" id="A0A9P5G6N2"/>
<evidence type="ECO:0000256" key="1">
    <source>
        <dbReference type="SAM" id="MobiDB-lite"/>
    </source>
</evidence>
<dbReference type="Proteomes" id="UP000750522">
    <property type="component" value="Unassembled WGS sequence"/>
</dbReference>
<gene>
    <name evidence="2" type="ORF">DV451_002032</name>
</gene>